<keyword evidence="9" id="KW-0378">Hydrolase</keyword>
<dbReference type="FunFam" id="1.10.150.20:FF:000003">
    <property type="entry name" value="DNA polymerase I"/>
    <property type="match status" value="1"/>
</dbReference>
<evidence type="ECO:0000256" key="8">
    <source>
        <dbReference type="ARBA" id="ARBA00022763"/>
    </source>
</evidence>
<feature type="domain" description="5'-3' exonuclease" evidence="19">
    <location>
        <begin position="19"/>
        <end position="281"/>
    </location>
</feature>
<keyword evidence="12 17" id="KW-0238">DNA-binding</keyword>
<dbReference type="InterPro" id="IPR008918">
    <property type="entry name" value="HhH2"/>
</dbReference>
<dbReference type="InterPro" id="IPR012337">
    <property type="entry name" value="RNaseH-like_sf"/>
</dbReference>
<dbReference type="InterPro" id="IPR036279">
    <property type="entry name" value="5-3_exonuclease_C_sf"/>
</dbReference>
<evidence type="ECO:0000256" key="9">
    <source>
        <dbReference type="ARBA" id="ARBA00022801"/>
    </source>
</evidence>
<organism evidence="21 22">
    <name type="scientific">Mycolicibacterium iranicum</name>
    <name type="common">Mycobacterium iranicum</name>
    <dbReference type="NCBI Taxonomy" id="912594"/>
    <lineage>
        <taxon>Bacteria</taxon>
        <taxon>Bacillati</taxon>
        <taxon>Actinomycetota</taxon>
        <taxon>Actinomycetes</taxon>
        <taxon>Mycobacteriales</taxon>
        <taxon>Mycobacteriaceae</taxon>
        <taxon>Mycolicibacterium</taxon>
    </lineage>
</organism>
<dbReference type="GO" id="GO:0003677">
    <property type="term" value="F:DNA binding"/>
    <property type="evidence" value="ECO:0007669"/>
    <property type="project" value="UniProtKB-UniRule"/>
</dbReference>
<evidence type="ECO:0000256" key="17">
    <source>
        <dbReference type="RuleBase" id="RU004460"/>
    </source>
</evidence>
<dbReference type="InterPro" id="IPR054690">
    <property type="entry name" value="DNA_polI_exonuclease"/>
</dbReference>
<evidence type="ECO:0000256" key="5">
    <source>
        <dbReference type="ARBA" id="ARBA00022695"/>
    </source>
</evidence>
<dbReference type="Pfam" id="PF01367">
    <property type="entry name" value="5_3_exonuc"/>
    <property type="match status" value="1"/>
</dbReference>
<evidence type="ECO:0000256" key="6">
    <source>
        <dbReference type="ARBA" id="ARBA00022705"/>
    </source>
</evidence>
<sequence length="909" mass="99401">MSPAKTAAASNAGKQAADDKPTLMLLDGNSLAFRAFYALPAENFKTQGGLTTNAVYGFTAMLINLLRDEQPSHIAAAFDVSRQTFRKEKYPEYKEGRSATPDEFRGQIDITKEVLGALGITVLAEAGYEADDIIATLATQAQSEGHRVLIVTGDRDSLQLVSDDVTVLYPRKGVSELTRFTPEAVQEKYGLSPNQYPDFAALRGDPSDNLPGIPGVGEKTATKWIAEYGSLQSLVDNVDKVKGKVGDALRANLSSVLLNRQLTDLVKDVPLAQTPDTLRMQPWDRDHIHRLFDDLEFRVLRDRLFDTLASVDPEVDEGFDVRGGALEPGTLAGWLAEHSNGERFGVAVVGNHLAFDSDATAVAIVASDGDGRYIDTTHLDPEDEAALASWLADATVPKALHEAKLATHDLLGRGWMLAGVTSDTAMAAYLVRPGQRSFALDDLSLRYLKRELRADNPEQQQLSLLDDGEGVDEQAVQTLLLRANAVKDLADALDEELDRIDSSALLGNMELPVQRVLAELETAGIAVDLPKLSELQSEFAGQIRDAAEAAYAVIGKQINLGSPKQLQVVLFDELEMPKTKRTKTGYTTDADALQSLFDKTGHPFLQHLLAHRDATRLKVTVDGLLNAVASDGRIHTTFNQTIAATGRLSSTEPNLQNIPIRTEAGRRIRDAFVVGNGYAELMTADYSQIEMRIMAHLSKDEGLIEAFNTGEDLHSFVASRAFSVPIDEVTPELRRRVKAMSYGLAYGLSAYGLSQQLKISTEEAKEQMEQYFARFGGVRDYLRDVVDQARKDGYTSTVFGRRRYLPELDSSNRQVREAAERAALNAPIQGSAADIIKVAMINVDQAIKDAGLSSRTLLQVHDELLFEVADGERDTLDALVREHMGSAYSLDVPLEVSVGYGRSWDAAAH</sequence>
<dbReference type="NCBIfam" id="NF004397">
    <property type="entry name" value="PRK05755.1"/>
    <property type="match status" value="1"/>
</dbReference>
<evidence type="ECO:0000256" key="15">
    <source>
        <dbReference type="ARBA" id="ARBA00053603"/>
    </source>
</evidence>
<evidence type="ECO:0000256" key="13">
    <source>
        <dbReference type="ARBA" id="ARBA00023204"/>
    </source>
</evidence>
<dbReference type="SMART" id="SM00475">
    <property type="entry name" value="53EXOc"/>
    <property type="match status" value="1"/>
</dbReference>
<dbReference type="GO" id="GO:0006261">
    <property type="term" value="P:DNA-templated DNA replication"/>
    <property type="evidence" value="ECO:0007669"/>
    <property type="project" value="UniProtKB-UniRule"/>
</dbReference>
<reference evidence="21 22" key="1">
    <citation type="submission" date="2016-01" db="EMBL/GenBank/DDBJ databases">
        <title>The new phylogeny of the genus Mycobacterium.</title>
        <authorList>
            <person name="Tarcisio F."/>
            <person name="Conor M."/>
            <person name="Antonella G."/>
            <person name="Elisabetta G."/>
            <person name="Giulia F.S."/>
            <person name="Sara T."/>
            <person name="Anna F."/>
            <person name="Clotilde B."/>
            <person name="Roberto B."/>
            <person name="Veronica D.S."/>
            <person name="Fabio R."/>
            <person name="Monica P."/>
            <person name="Olivier J."/>
            <person name="Enrico T."/>
            <person name="Nicola S."/>
        </authorList>
    </citation>
    <scope>NUCLEOTIDE SEQUENCE [LARGE SCALE GENOMIC DNA]</scope>
    <source>
        <strain evidence="21 22">DSM 45541</strain>
    </source>
</reference>
<comment type="similarity">
    <text evidence="1 17">Belongs to the DNA polymerase type-A family.</text>
</comment>
<dbReference type="CDD" id="cd09898">
    <property type="entry name" value="H3TH_53EXO"/>
    <property type="match status" value="1"/>
</dbReference>
<evidence type="ECO:0000259" key="19">
    <source>
        <dbReference type="SMART" id="SM00475"/>
    </source>
</evidence>
<dbReference type="SMART" id="SM00482">
    <property type="entry name" value="POLAc"/>
    <property type="match status" value="1"/>
</dbReference>
<keyword evidence="7" id="KW-0540">Nuclease</keyword>
<evidence type="ECO:0000256" key="3">
    <source>
        <dbReference type="ARBA" id="ARBA00020311"/>
    </source>
</evidence>
<comment type="catalytic activity">
    <reaction evidence="14 17">
        <text>DNA(n) + a 2'-deoxyribonucleoside 5'-triphosphate = DNA(n+1) + diphosphate</text>
        <dbReference type="Rhea" id="RHEA:22508"/>
        <dbReference type="Rhea" id="RHEA-COMP:17339"/>
        <dbReference type="Rhea" id="RHEA-COMP:17340"/>
        <dbReference type="ChEBI" id="CHEBI:33019"/>
        <dbReference type="ChEBI" id="CHEBI:61560"/>
        <dbReference type="ChEBI" id="CHEBI:173112"/>
        <dbReference type="EC" id="2.7.7.7"/>
    </reaction>
</comment>
<gene>
    <name evidence="17" type="primary">polA</name>
    <name evidence="21" type="ORF">AWC12_17070</name>
</gene>
<evidence type="ECO:0000256" key="10">
    <source>
        <dbReference type="ARBA" id="ARBA00022839"/>
    </source>
</evidence>
<keyword evidence="13 17" id="KW-0234">DNA repair</keyword>
<dbReference type="InterPro" id="IPR002298">
    <property type="entry name" value="DNA_polymerase_A"/>
</dbReference>
<accession>A0A1X1WLA4</accession>
<dbReference type="GO" id="GO:0006302">
    <property type="term" value="P:double-strand break repair"/>
    <property type="evidence" value="ECO:0007669"/>
    <property type="project" value="TreeGrafter"/>
</dbReference>
<dbReference type="Gene3D" id="1.20.1060.10">
    <property type="entry name" value="Taq DNA Polymerase, Chain T, domain 4"/>
    <property type="match status" value="1"/>
</dbReference>
<evidence type="ECO:0000256" key="4">
    <source>
        <dbReference type="ARBA" id="ARBA00022679"/>
    </source>
</evidence>
<dbReference type="SUPFAM" id="SSF88723">
    <property type="entry name" value="PIN domain-like"/>
    <property type="match status" value="1"/>
</dbReference>
<evidence type="ECO:0000256" key="7">
    <source>
        <dbReference type="ARBA" id="ARBA00022722"/>
    </source>
</evidence>
<dbReference type="RefSeq" id="WP_024444349.1">
    <property type="nucleotide sequence ID" value="NZ_LQPC01000031.1"/>
</dbReference>
<dbReference type="GO" id="GO:0008409">
    <property type="term" value="F:5'-3' exonuclease activity"/>
    <property type="evidence" value="ECO:0007669"/>
    <property type="project" value="InterPro"/>
</dbReference>
<dbReference type="Pfam" id="PF00476">
    <property type="entry name" value="DNA_pol_A"/>
    <property type="match status" value="1"/>
</dbReference>
<dbReference type="InterPro" id="IPR019760">
    <property type="entry name" value="DNA-dir_DNA_pol_A_CS"/>
</dbReference>
<evidence type="ECO:0000313" key="22">
    <source>
        <dbReference type="Proteomes" id="UP000193622"/>
    </source>
</evidence>
<dbReference type="SMART" id="SM00474">
    <property type="entry name" value="35EXOc"/>
    <property type="match status" value="1"/>
</dbReference>
<dbReference type="SMART" id="SM00279">
    <property type="entry name" value="HhH2"/>
    <property type="match status" value="1"/>
</dbReference>
<dbReference type="InterPro" id="IPR020046">
    <property type="entry name" value="5-3_exonucl_a-hlix_arch_N"/>
</dbReference>
<dbReference type="PRINTS" id="PR00868">
    <property type="entry name" value="DNAPOLI"/>
</dbReference>
<proteinExistence type="inferred from homology"/>
<dbReference type="GO" id="GO:0008408">
    <property type="term" value="F:3'-5' exonuclease activity"/>
    <property type="evidence" value="ECO:0007669"/>
    <property type="project" value="InterPro"/>
</dbReference>
<dbReference type="FunFam" id="3.40.50.1010:FF:000001">
    <property type="entry name" value="DNA polymerase I"/>
    <property type="match status" value="1"/>
</dbReference>
<evidence type="ECO:0000256" key="1">
    <source>
        <dbReference type="ARBA" id="ARBA00007705"/>
    </source>
</evidence>
<dbReference type="InterPro" id="IPR002421">
    <property type="entry name" value="5-3_exonuclease"/>
</dbReference>
<dbReference type="CDD" id="cd08637">
    <property type="entry name" value="DNA_pol_A_pol_I_C"/>
    <property type="match status" value="1"/>
</dbReference>
<evidence type="ECO:0000256" key="2">
    <source>
        <dbReference type="ARBA" id="ARBA00012417"/>
    </source>
</evidence>
<dbReference type="Proteomes" id="UP000193622">
    <property type="component" value="Unassembled WGS sequence"/>
</dbReference>
<dbReference type="InterPro" id="IPR043502">
    <property type="entry name" value="DNA/RNA_pol_sf"/>
</dbReference>
<dbReference type="Gene3D" id="1.10.150.20">
    <property type="entry name" value="5' to 3' exonuclease, C-terminal subdomain"/>
    <property type="match status" value="2"/>
</dbReference>
<feature type="domain" description="3'-5' exonuclease" evidence="18">
    <location>
        <begin position="322"/>
        <end position="498"/>
    </location>
</feature>
<comment type="function">
    <text evidence="15">In addition to polymerase activity, this DNA polymerase exhibits 3'-5' and 5'-3' exonuclease activity.</text>
</comment>
<dbReference type="AlphaFoldDB" id="A0A1X1WLA4"/>
<evidence type="ECO:0000259" key="18">
    <source>
        <dbReference type="SMART" id="SM00474"/>
    </source>
</evidence>
<evidence type="ECO:0000256" key="11">
    <source>
        <dbReference type="ARBA" id="ARBA00022932"/>
    </source>
</evidence>
<keyword evidence="10" id="KW-0269">Exonuclease</keyword>
<dbReference type="FunFam" id="1.10.150.20:FF:000002">
    <property type="entry name" value="DNA polymerase I"/>
    <property type="match status" value="1"/>
</dbReference>
<dbReference type="CDD" id="cd06140">
    <property type="entry name" value="DNA_polA_I_Bacillus_like_exo"/>
    <property type="match status" value="1"/>
</dbReference>
<dbReference type="Pfam" id="PF22619">
    <property type="entry name" value="DNA_polI_exo1"/>
    <property type="match status" value="1"/>
</dbReference>
<dbReference type="SUPFAM" id="SSF53098">
    <property type="entry name" value="Ribonuclease H-like"/>
    <property type="match status" value="1"/>
</dbReference>
<dbReference type="Gene3D" id="3.30.420.10">
    <property type="entry name" value="Ribonuclease H-like superfamily/Ribonuclease H"/>
    <property type="match status" value="1"/>
</dbReference>
<dbReference type="InterPro" id="IPR036397">
    <property type="entry name" value="RNaseH_sf"/>
</dbReference>
<evidence type="ECO:0000256" key="16">
    <source>
        <dbReference type="NCBIfam" id="TIGR00593"/>
    </source>
</evidence>
<name>A0A1X1WLA4_MYCIR</name>
<keyword evidence="4 17" id="KW-0808">Transferase</keyword>
<evidence type="ECO:0000256" key="14">
    <source>
        <dbReference type="ARBA" id="ARBA00049244"/>
    </source>
</evidence>
<evidence type="ECO:0000259" key="20">
    <source>
        <dbReference type="SMART" id="SM00482"/>
    </source>
</evidence>
<keyword evidence="11 17" id="KW-0239">DNA-directed DNA polymerase</keyword>
<dbReference type="InterPro" id="IPR029060">
    <property type="entry name" value="PIN-like_dom_sf"/>
</dbReference>
<dbReference type="PANTHER" id="PTHR10133">
    <property type="entry name" value="DNA POLYMERASE I"/>
    <property type="match status" value="1"/>
</dbReference>
<dbReference type="SUPFAM" id="SSF56672">
    <property type="entry name" value="DNA/RNA polymerases"/>
    <property type="match status" value="1"/>
</dbReference>
<dbReference type="GO" id="GO:0003887">
    <property type="term" value="F:DNA-directed DNA polymerase activity"/>
    <property type="evidence" value="ECO:0007669"/>
    <property type="project" value="UniProtKB-UniRule"/>
</dbReference>
<dbReference type="PROSITE" id="PS00447">
    <property type="entry name" value="DNA_POLYMERASE_A"/>
    <property type="match status" value="1"/>
</dbReference>
<evidence type="ECO:0000256" key="12">
    <source>
        <dbReference type="ARBA" id="ARBA00023125"/>
    </source>
</evidence>
<evidence type="ECO:0000313" key="21">
    <source>
        <dbReference type="EMBL" id="ORV87344.1"/>
    </source>
</evidence>
<dbReference type="Gene3D" id="3.30.70.370">
    <property type="match status" value="1"/>
</dbReference>
<dbReference type="InterPro" id="IPR001098">
    <property type="entry name" value="DNA-dir_DNA_pol_A_palm_dom"/>
</dbReference>
<dbReference type="InterPro" id="IPR020045">
    <property type="entry name" value="DNA_polI_H3TH"/>
</dbReference>
<dbReference type="PANTHER" id="PTHR10133:SF27">
    <property type="entry name" value="DNA POLYMERASE NU"/>
    <property type="match status" value="1"/>
</dbReference>
<keyword evidence="8 17" id="KW-0227">DNA damage</keyword>
<keyword evidence="6 17" id="KW-0235">DNA replication</keyword>
<dbReference type="InterPro" id="IPR002562">
    <property type="entry name" value="3'-5'_exonuclease_dom"/>
</dbReference>
<dbReference type="CDD" id="cd09859">
    <property type="entry name" value="PIN_53EXO"/>
    <property type="match status" value="1"/>
</dbReference>
<keyword evidence="5 17" id="KW-0548">Nucleotidyltransferase</keyword>
<dbReference type="InterPro" id="IPR018320">
    <property type="entry name" value="DNA_polymerase_1"/>
</dbReference>
<dbReference type="Gene3D" id="3.40.50.1010">
    <property type="entry name" value="5'-nuclease"/>
    <property type="match status" value="1"/>
</dbReference>
<protein>
    <recommendedName>
        <fullName evidence="3 16">DNA polymerase I</fullName>
        <ecNumber evidence="2 16">2.7.7.7</ecNumber>
    </recommendedName>
</protein>
<dbReference type="EC" id="2.7.7.7" evidence="2 16"/>
<dbReference type="SUPFAM" id="SSF47807">
    <property type="entry name" value="5' to 3' exonuclease, C-terminal subdomain"/>
    <property type="match status" value="1"/>
</dbReference>
<dbReference type="EMBL" id="LQPC01000031">
    <property type="protein sequence ID" value="ORV87344.1"/>
    <property type="molecule type" value="Genomic_DNA"/>
</dbReference>
<feature type="domain" description="DNA-directed DNA polymerase family A palm" evidence="20">
    <location>
        <begin position="665"/>
        <end position="872"/>
    </location>
</feature>
<comment type="caution">
    <text evidence="21">The sequence shown here is derived from an EMBL/GenBank/DDBJ whole genome shotgun (WGS) entry which is preliminary data.</text>
</comment>
<dbReference type="NCBIfam" id="TIGR00593">
    <property type="entry name" value="pola"/>
    <property type="match status" value="1"/>
</dbReference>
<dbReference type="Pfam" id="PF02739">
    <property type="entry name" value="5_3_exonuc_N"/>
    <property type="match status" value="1"/>
</dbReference>
<dbReference type="FunFam" id="1.20.1060.10:FF:000001">
    <property type="entry name" value="DNA polymerase I"/>
    <property type="match status" value="1"/>
</dbReference>